<dbReference type="PANTHER" id="PTHR43540:SF1">
    <property type="entry name" value="ISOCHORISMATASE HYDROLASE"/>
    <property type="match status" value="1"/>
</dbReference>
<name>A0A1I2MK20_9ACTN</name>
<gene>
    <name evidence="4" type="ORF">SAMN05216574_13310</name>
</gene>
<dbReference type="RefSeq" id="WP_092203879.1">
    <property type="nucleotide sequence ID" value="NZ_FOND01000033.1"/>
</dbReference>
<dbReference type="GO" id="GO:0016787">
    <property type="term" value="F:hydrolase activity"/>
    <property type="evidence" value="ECO:0007669"/>
    <property type="project" value="UniProtKB-KW"/>
</dbReference>
<feature type="region of interest" description="Disordered" evidence="2">
    <location>
        <begin position="213"/>
        <end position="245"/>
    </location>
</feature>
<dbReference type="Pfam" id="PF00857">
    <property type="entry name" value="Isochorismatase"/>
    <property type="match status" value="1"/>
</dbReference>
<dbReference type="Proteomes" id="UP000198589">
    <property type="component" value="Unassembled WGS sequence"/>
</dbReference>
<evidence type="ECO:0000256" key="2">
    <source>
        <dbReference type="SAM" id="MobiDB-lite"/>
    </source>
</evidence>
<dbReference type="InterPro" id="IPR050272">
    <property type="entry name" value="Isochorismatase-like_hydrls"/>
</dbReference>
<reference evidence="5" key="1">
    <citation type="submission" date="2016-10" db="EMBL/GenBank/DDBJ databases">
        <authorList>
            <person name="Varghese N."/>
            <person name="Submissions S."/>
        </authorList>
    </citation>
    <scope>NUCLEOTIDE SEQUENCE [LARGE SCALE GENOMIC DNA]</scope>
    <source>
        <strain evidence="5">DSM 46838</strain>
    </source>
</reference>
<protein>
    <submittedName>
        <fullName evidence="4">Nicotinamidase-related amidase</fullName>
    </submittedName>
</protein>
<dbReference type="InterPro" id="IPR000868">
    <property type="entry name" value="Isochorismatase-like_dom"/>
</dbReference>
<keyword evidence="5" id="KW-1185">Reference proteome</keyword>
<organism evidence="4 5">
    <name type="scientific">Blastococcus tunisiensis</name>
    <dbReference type="NCBI Taxonomy" id="1798228"/>
    <lineage>
        <taxon>Bacteria</taxon>
        <taxon>Bacillati</taxon>
        <taxon>Actinomycetota</taxon>
        <taxon>Actinomycetes</taxon>
        <taxon>Geodermatophilales</taxon>
        <taxon>Geodermatophilaceae</taxon>
        <taxon>Blastococcus</taxon>
    </lineage>
</organism>
<dbReference type="SUPFAM" id="SSF52499">
    <property type="entry name" value="Isochorismatase-like hydrolases"/>
    <property type="match status" value="1"/>
</dbReference>
<dbReference type="EMBL" id="FOND01000033">
    <property type="protein sequence ID" value="SFF91823.1"/>
    <property type="molecule type" value="Genomic_DNA"/>
</dbReference>
<evidence type="ECO:0000313" key="5">
    <source>
        <dbReference type="Proteomes" id="UP000198589"/>
    </source>
</evidence>
<dbReference type="InterPro" id="IPR036380">
    <property type="entry name" value="Isochorismatase-like_sf"/>
</dbReference>
<sequence>MDADSTATVYDRAGFGRPVERGSRPAVVVVDFTYGFTDPQHPTGADMTGPVLATARLLEAARAAGVPVVFTTIAYDPGQISSLAWLKKATGMAGLELGSRLVDVDERLAPRTDEHLVVKTGASAFFGTALVSYLASVRADTVIVTGATTSGCVRATVVDAVQNGYPTLVPRDCVGDRAQAPHDASLFDINEKYGDVVDCDDVVTYLQALPDTPGAGHPLAAPRPGPPAPEHQYQSTNPSQAEAPA</sequence>
<evidence type="ECO:0000313" key="4">
    <source>
        <dbReference type="EMBL" id="SFF91823.1"/>
    </source>
</evidence>
<feature type="compositionally biased region" description="Polar residues" evidence="2">
    <location>
        <begin position="232"/>
        <end position="245"/>
    </location>
</feature>
<dbReference type="AlphaFoldDB" id="A0A1I2MK20"/>
<dbReference type="PANTHER" id="PTHR43540">
    <property type="entry name" value="PEROXYUREIDOACRYLATE/UREIDOACRYLATE AMIDOHYDROLASE-RELATED"/>
    <property type="match status" value="1"/>
</dbReference>
<dbReference type="STRING" id="1798228.SAMN05216574_13310"/>
<accession>A0A1I2MK20</accession>
<proteinExistence type="predicted"/>
<evidence type="ECO:0000256" key="1">
    <source>
        <dbReference type="ARBA" id="ARBA00022801"/>
    </source>
</evidence>
<dbReference type="Gene3D" id="3.40.50.850">
    <property type="entry name" value="Isochorismatase-like"/>
    <property type="match status" value="1"/>
</dbReference>
<keyword evidence="1" id="KW-0378">Hydrolase</keyword>
<feature type="domain" description="Isochorismatase-like" evidence="3">
    <location>
        <begin position="26"/>
        <end position="199"/>
    </location>
</feature>
<dbReference type="OrthoDB" id="7500697at2"/>
<evidence type="ECO:0000259" key="3">
    <source>
        <dbReference type="Pfam" id="PF00857"/>
    </source>
</evidence>